<accession>A9NP98</accession>
<proteinExistence type="evidence at transcript level"/>
<protein>
    <submittedName>
        <fullName evidence="3">Uncharacterized protein</fullName>
    </submittedName>
</protein>
<sequence>MIPPYFALILKAFSILEGIGLEADPDYAIINGCYPYLSKRLITDDSLRARAALKYFLYGESDRLDVKRVEDILNGFETFQKLTMVPTTADDPGKSLPPVDTAAKEVLFLLFAPNGSFLQDLLLTELVRAVDALSREALAELWGFFASQALFPLPPELSAPKSWLMPLPSLFFGSRRIASLSQDDEYSLDTVKRLWVLAEPQFRQTTFVSGISELVQGVIPVMPDLFPGIVMTTQRFILMLLQRQALRLADDLDGNNSIVVWERDPTAFARRVRSVQLPMR</sequence>
<reference evidence="3" key="1">
    <citation type="journal article" date="2008" name="BMC Genomics">
        <title>A conifer genomics resource of 200,000 spruce (Picea spp.) ESTs and 6,464 high-quality, sequence-finished full-length cDNAs for Sitka spruce (Picea sitchensis).</title>
        <authorList>
            <person name="Ralph S.G."/>
            <person name="Chun H.J."/>
            <person name="Kolosova N."/>
            <person name="Cooper D."/>
            <person name="Oddy C."/>
            <person name="Ritland C.E."/>
            <person name="Kirkpatrick R."/>
            <person name="Moore R."/>
            <person name="Barber S."/>
            <person name="Holt R.A."/>
            <person name="Jones S.J."/>
            <person name="Marra M.A."/>
            <person name="Douglas C.J."/>
            <person name="Ritland K."/>
            <person name="Bohlmann J."/>
        </authorList>
    </citation>
    <scope>NUCLEOTIDE SEQUENCE</scope>
    <source>
        <tissue evidence="3">Green portion of the leader tissue</tissue>
    </source>
</reference>
<dbReference type="InterPro" id="IPR050154">
    <property type="entry name" value="UbiB_kinase"/>
</dbReference>
<dbReference type="PANTHER" id="PTHR10566">
    <property type="entry name" value="CHAPERONE-ACTIVITY OF BC1 COMPLEX CABC1 -RELATED"/>
    <property type="match status" value="1"/>
</dbReference>
<evidence type="ECO:0000313" key="3">
    <source>
        <dbReference type="EMBL" id="ABK22459.1"/>
    </source>
</evidence>
<dbReference type="EMBL" id="EF083108">
    <property type="protein sequence ID" value="ABK22459.1"/>
    <property type="molecule type" value="mRNA"/>
</dbReference>
<comment type="similarity">
    <text evidence="1">Belongs to the protein kinase superfamily. ADCK protein kinase family.</text>
</comment>
<keyword evidence="2" id="KW-0732">Signal</keyword>
<name>A9NP98_PICSI</name>
<feature type="chain" id="PRO_5002741687" evidence="2">
    <location>
        <begin position="19"/>
        <end position="280"/>
    </location>
</feature>
<dbReference type="AlphaFoldDB" id="A9NP98"/>
<evidence type="ECO:0000256" key="1">
    <source>
        <dbReference type="ARBA" id="ARBA00009670"/>
    </source>
</evidence>
<dbReference type="PANTHER" id="PTHR10566:SF118">
    <property type="entry name" value="PROTEIN KINASE DOMAIN-CONTAINING PROTEIN"/>
    <property type="match status" value="1"/>
</dbReference>
<organism evidence="3">
    <name type="scientific">Picea sitchensis</name>
    <name type="common">Sitka spruce</name>
    <name type="synonym">Pinus sitchensis</name>
    <dbReference type="NCBI Taxonomy" id="3332"/>
    <lineage>
        <taxon>Eukaryota</taxon>
        <taxon>Viridiplantae</taxon>
        <taxon>Streptophyta</taxon>
        <taxon>Embryophyta</taxon>
        <taxon>Tracheophyta</taxon>
        <taxon>Spermatophyta</taxon>
        <taxon>Pinopsida</taxon>
        <taxon>Pinidae</taxon>
        <taxon>Conifers I</taxon>
        <taxon>Pinales</taxon>
        <taxon>Pinaceae</taxon>
        <taxon>Picea</taxon>
    </lineage>
</organism>
<feature type="signal peptide" evidence="2">
    <location>
        <begin position="1"/>
        <end position="18"/>
    </location>
</feature>
<evidence type="ECO:0000256" key="2">
    <source>
        <dbReference type="SAM" id="SignalP"/>
    </source>
</evidence>